<keyword evidence="2" id="KW-1185">Reference proteome</keyword>
<evidence type="ECO:0000313" key="1">
    <source>
        <dbReference type="EnsemblMetazoa" id="GAUT028880-PA"/>
    </source>
</evidence>
<dbReference type="Proteomes" id="UP000078200">
    <property type="component" value="Unassembled WGS sequence"/>
</dbReference>
<reference evidence="1" key="1">
    <citation type="submission" date="2020-05" db="UniProtKB">
        <authorList>
            <consortium name="EnsemblMetazoa"/>
        </authorList>
    </citation>
    <scope>IDENTIFICATION</scope>
    <source>
        <strain evidence="1">TTRI</strain>
    </source>
</reference>
<sequence length="63" mass="7019">MQYNDGQEGGTWTIHASCKGFCRMAQDCVVCFSDLQLQHSATTANVISDYLQHLLIDLLNVTL</sequence>
<dbReference type="VEuPathDB" id="VectorBase:GAUT028880"/>
<proteinExistence type="predicted"/>
<protein>
    <submittedName>
        <fullName evidence="1">Uncharacterized protein</fullName>
    </submittedName>
</protein>
<evidence type="ECO:0000313" key="2">
    <source>
        <dbReference type="Proteomes" id="UP000078200"/>
    </source>
</evidence>
<organism evidence="1 2">
    <name type="scientific">Glossina austeni</name>
    <name type="common">Savannah tsetse fly</name>
    <dbReference type="NCBI Taxonomy" id="7395"/>
    <lineage>
        <taxon>Eukaryota</taxon>
        <taxon>Metazoa</taxon>
        <taxon>Ecdysozoa</taxon>
        <taxon>Arthropoda</taxon>
        <taxon>Hexapoda</taxon>
        <taxon>Insecta</taxon>
        <taxon>Pterygota</taxon>
        <taxon>Neoptera</taxon>
        <taxon>Endopterygota</taxon>
        <taxon>Diptera</taxon>
        <taxon>Brachycera</taxon>
        <taxon>Muscomorpha</taxon>
        <taxon>Hippoboscoidea</taxon>
        <taxon>Glossinidae</taxon>
        <taxon>Glossina</taxon>
    </lineage>
</organism>
<dbReference type="EnsemblMetazoa" id="GAUT028880-RA">
    <property type="protein sequence ID" value="GAUT028880-PA"/>
    <property type="gene ID" value="GAUT028880"/>
</dbReference>
<dbReference type="AlphaFoldDB" id="A0A1A9V833"/>
<name>A0A1A9V833_GLOAU</name>
<accession>A0A1A9V833</accession>